<evidence type="ECO:0000256" key="2">
    <source>
        <dbReference type="SAM" id="Phobius"/>
    </source>
</evidence>
<keyword evidence="2" id="KW-0472">Membrane</keyword>
<feature type="region of interest" description="Disordered" evidence="1">
    <location>
        <begin position="1"/>
        <end position="35"/>
    </location>
</feature>
<evidence type="ECO:0000313" key="3">
    <source>
        <dbReference type="EMBL" id="QDV05652.1"/>
    </source>
</evidence>
<dbReference type="Proteomes" id="UP000320390">
    <property type="component" value="Chromosome"/>
</dbReference>
<keyword evidence="2" id="KW-0812">Transmembrane</keyword>
<feature type="transmembrane region" description="Helical" evidence="2">
    <location>
        <begin position="43"/>
        <end position="64"/>
    </location>
</feature>
<dbReference type="AlphaFoldDB" id="A0A518ENI7"/>
<protein>
    <submittedName>
        <fullName evidence="3">Uncharacterized protein</fullName>
    </submittedName>
</protein>
<name>A0A518ENI7_9BACT</name>
<keyword evidence="4" id="KW-1185">Reference proteome</keyword>
<accession>A0A518ENI7</accession>
<organism evidence="3 4">
    <name type="scientific">Saltatorellus ferox</name>
    <dbReference type="NCBI Taxonomy" id="2528018"/>
    <lineage>
        <taxon>Bacteria</taxon>
        <taxon>Pseudomonadati</taxon>
        <taxon>Planctomycetota</taxon>
        <taxon>Planctomycetia</taxon>
        <taxon>Planctomycetia incertae sedis</taxon>
        <taxon>Saltatorellus</taxon>
    </lineage>
</organism>
<gene>
    <name evidence="3" type="ORF">Poly30_11510</name>
</gene>
<feature type="compositionally biased region" description="Basic and acidic residues" evidence="1">
    <location>
        <begin position="1"/>
        <end position="30"/>
    </location>
</feature>
<dbReference type="EMBL" id="CP036434">
    <property type="protein sequence ID" value="QDV05652.1"/>
    <property type="molecule type" value="Genomic_DNA"/>
</dbReference>
<reference evidence="3 4" key="1">
    <citation type="submission" date="2019-02" db="EMBL/GenBank/DDBJ databases">
        <title>Deep-cultivation of Planctomycetes and their phenomic and genomic characterization uncovers novel biology.</title>
        <authorList>
            <person name="Wiegand S."/>
            <person name="Jogler M."/>
            <person name="Boedeker C."/>
            <person name="Pinto D."/>
            <person name="Vollmers J."/>
            <person name="Rivas-Marin E."/>
            <person name="Kohn T."/>
            <person name="Peeters S.H."/>
            <person name="Heuer A."/>
            <person name="Rast P."/>
            <person name="Oberbeckmann S."/>
            <person name="Bunk B."/>
            <person name="Jeske O."/>
            <person name="Meyerdierks A."/>
            <person name="Storesund J.E."/>
            <person name="Kallscheuer N."/>
            <person name="Luecker S."/>
            <person name="Lage O.M."/>
            <person name="Pohl T."/>
            <person name="Merkel B.J."/>
            <person name="Hornburger P."/>
            <person name="Mueller R.-W."/>
            <person name="Bruemmer F."/>
            <person name="Labrenz M."/>
            <person name="Spormann A.M."/>
            <person name="Op den Camp H."/>
            <person name="Overmann J."/>
            <person name="Amann R."/>
            <person name="Jetten M.S.M."/>
            <person name="Mascher T."/>
            <person name="Medema M.H."/>
            <person name="Devos D.P."/>
            <person name="Kaster A.-K."/>
            <person name="Ovreas L."/>
            <person name="Rohde M."/>
            <person name="Galperin M.Y."/>
            <person name="Jogler C."/>
        </authorList>
    </citation>
    <scope>NUCLEOTIDE SEQUENCE [LARGE SCALE GENOMIC DNA]</scope>
    <source>
        <strain evidence="3 4">Poly30</strain>
    </source>
</reference>
<sequence>MKHHDSSLDEFFQAERARDHREAPSFREMTESLPEPEAPAKQWAWLPLAAALFACVAAGGAWFLRTPIEVEQIAAVPEAFELDALCDSALSALTVGEEEAQMRAATDSLLVTEPF</sequence>
<keyword evidence="2" id="KW-1133">Transmembrane helix</keyword>
<evidence type="ECO:0000313" key="4">
    <source>
        <dbReference type="Proteomes" id="UP000320390"/>
    </source>
</evidence>
<evidence type="ECO:0000256" key="1">
    <source>
        <dbReference type="SAM" id="MobiDB-lite"/>
    </source>
</evidence>
<proteinExistence type="predicted"/>
<dbReference type="RefSeq" id="WP_145195132.1">
    <property type="nucleotide sequence ID" value="NZ_CP036434.1"/>
</dbReference>